<dbReference type="Proteomes" id="UP000321104">
    <property type="component" value="Unassembled WGS sequence"/>
</dbReference>
<evidence type="ECO:0000313" key="3">
    <source>
        <dbReference type="EMBL" id="GAN64692.1"/>
    </source>
</evidence>
<accession>A0A6N3T604</accession>
<dbReference type="Proteomes" id="UP000032673">
    <property type="component" value="Unassembled WGS sequence"/>
</dbReference>
<evidence type="ECO:0000313" key="5">
    <source>
        <dbReference type="Proteomes" id="UP000032673"/>
    </source>
</evidence>
<evidence type="ECO:0000313" key="6">
    <source>
        <dbReference type="Proteomes" id="UP000321104"/>
    </source>
</evidence>
<reference evidence="4 6" key="2">
    <citation type="submission" date="2019-07" db="EMBL/GenBank/DDBJ databases">
        <title>Whole genome shotgun sequence of Acetobacter indonesiensis NBRC 16471.</title>
        <authorList>
            <person name="Hosoyama A."/>
            <person name="Uohara A."/>
            <person name="Ohji S."/>
            <person name="Ichikawa N."/>
        </authorList>
    </citation>
    <scope>NUCLEOTIDE SEQUENCE [LARGE SCALE GENOMIC DNA]</scope>
    <source>
        <strain evidence="4 6">NBRC 16471</strain>
    </source>
</reference>
<protein>
    <recommendedName>
        <fullName evidence="7">DUF262 domain-containing protein</fullName>
    </recommendedName>
</protein>
<reference evidence="3 5" key="1">
    <citation type="submission" date="2012-11" db="EMBL/GenBank/DDBJ databases">
        <title>Whole genome sequence of Acetobacter indonesiensis 5H-1.</title>
        <authorList>
            <person name="Azuma Y."/>
            <person name="Higashiura N."/>
            <person name="Hirakawa H."/>
            <person name="Matsushita K."/>
        </authorList>
    </citation>
    <scope>NUCLEOTIDE SEQUENCE [LARGE SCALE GENOMIC DNA]</scope>
    <source>
        <strain evidence="3 5">5H-1</strain>
    </source>
</reference>
<dbReference type="Pfam" id="PF07510">
    <property type="entry name" value="GmrSD_C"/>
    <property type="match status" value="1"/>
</dbReference>
<organism evidence="4 6">
    <name type="scientific">Acetobacter indonesiensis</name>
    <dbReference type="NCBI Taxonomy" id="104101"/>
    <lineage>
        <taxon>Bacteria</taxon>
        <taxon>Pseudomonadati</taxon>
        <taxon>Pseudomonadota</taxon>
        <taxon>Alphaproteobacteria</taxon>
        <taxon>Acetobacterales</taxon>
        <taxon>Acetobacteraceae</taxon>
        <taxon>Acetobacter</taxon>
    </lineage>
</organism>
<dbReference type="InterPro" id="IPR011089">
    <property type="entry name" value="GmrSD_C"/>
</dbReference>
<dbReference type="InterPro" id="IPR004919">
    <property type="entry name" value="GmrSD_N"/>
</dbReference>
<dbReference type="PANTHER" id="PTHR35149">
    <property type="entry name" value="SLL5132 PROTEIN"/>
    <property type="match status" value="1"/>
</dbReference>
<evidence type="ECO:0000313" key="4">
    <source>
        <dbReference type="EMBL" id="GEN04293.1"/>
    </source>
</evidence>
<dbReference type="PANTHER" id="PTHR35149:SF1">
    <property type="entry name" value="DUF5655 DOMAIN-CONTAINING PROTEIN"/>
    <property type="match status" value="1"/>
</dbReference>
<dbReference type="RefSeq" id="WP_048848492.1">
    <property type="nucleotide sequence ID" value="NZ_BAMW01000092.1"/>
</dbReference>
<evidence type="ECO:0000259" key="2">
    <source>
        <dbReference type="Pfam" id="PF07510"/>
    </source>
</evidence>
<keyword evidence="5" id="KW-1185">Reference proteome</keyword>
<feature type="domain" description="GmrSD restriction endonucleases C-terminal" evidence="2">
    <location>
        <begin position="555"/>
        <end position="675"/>
    </location>
</feature>
<dbReference type="EMBL" id="BAMW01000092">
    <property type="protein sequence ID" value="GAN64692.1"/>
    <property type="molecule type" value="Genomic_DNA"/>
</dbReference>
<evidence type="ECO:0008006" key="7">
    <source>
        <dbReference type="Google" id="ProtNLM"/>
    </source>
</evidence>
<comment type="caution">
    <text evidence="4">The sequence shown here is derived from an EMBL/GenBank/DDBJ whole genome shotgun (WGS) entry which is preliminary data.</text>
</comment>
<feature type="domain" description="GmrSD restriction endonucleases N-terminal" evidence="1">
    <location>
        <begin position="12"/>
        <end position="214"/>
    </location>
</feature>
<gene>
    <name evidence="3" type="ORF">Abin_095_065</name>
    <name evidence="4" type="ORF">AIN02nite_23180</name>
</gene>
<name>A0A6N3T604_9PROT</name>
<proteinExistence type="predicted"/>
<dbReference type="EMBL" id="BJXQ01000016">
    <property type="protein sequence ID" value="GEN04293.1"/>
    <property type="molecule type" value="Genomic_DNA"/>
</dbReference>
<evidence type="ECO:0000259" key="1">
    <source>
        <dbReference type="Pfam" id="PF03235"/>
    </source>
</evidence>
<dbReference type="AlphaFoldDB" id="A0A6N3T604"/>
<dbReference type="Pfam" id="PF03235">
    <property type="entry name" value="GmrSD_N"/>
    <property type="match status" value="1"/>
</dbReference>
<sequence>MSDAIVRPFSIRALLEDSARYVVPMYQRNYAWGEGEITQLLQDVLDYQSKKNIEGTNQTYYIGTLVVYARADSTFEVIDGQQRFTTLSLLAIWLKNQKNGAVDMSWYRDLNLGFESRLVSRQTFERLWQGAEPYCLRGNTFNEGLVNGFELIGKALSELGLIGTKLMTFCEYLFKHVQISRIEVPKDTDLNHFFEAMNNRGEQLEKHEVVKARMMEVLNRIPEVETRRQNIYVLGRVWDACANMEQYIQYGFTPAERHSLFGENDWGQFLPQDFDHLCNLLPSSCRANSEFKTEDSVPTGKHGRTLLDILHDDTLDVVKNVEQESAGSERFNSVINFSNFLLHVLRLVSRGPANTEGVPLDDKQLIDQFELRVMQQADPVAAVQRFTYALLKTKYLFDQFIIKREFAGGKDAWSLKRLHWYSKDSVSYINTFDDNDGGFRGINRRILMLLSAFHVSTPTLVYKHWLNGALRYLFDNFNPENPVRADAYLGYLECQAQRFVFQRFLAPGELASYYQMIYGDLSILPQIVVNEQWREMVQSKLCYGHIENNFVFNFLDYLLWVNERGKNENSDPVINFFEFTFRSSVEHFSPQHPMDGYKTVERVALNSFGNLCLISHSKNSRLSNFQPQQKLEHFEASLGNGQIDSLKLLSMIELMKARGRWQEAEIAEHQDKMIDILAESLRHLSSFQTTGSL</sequence>